<dbReference type="AlphaFoldDB" id="A0A4Q2IQY2"/>
<gene>
    <name evidence="1" type="ORF">EO081_12805</name>
</gene>
<proteinExistence type="predicted"/>
<dbReference type="EMBL" id="SDPT01000002">
    <property type="protein sequence ID" value="RXZ32052.1"/>
    <property type="molecule type" value="Genomic_DNA"/>
</dbReference>
<evidence type="ECO:0000313" key="1">
    <source>
        <dbReference type="EMBL" id="RXZ32052.1"/>
    </source>
</evidence>
<name>A0A4Q2IQY2_9SPHN</name>
<keyword evidence="2" id="KW-1185">Reference proteome</keyword>
<dbReference type="RefSeq" id="WP_165284620.1">
    <property type="nucleotide sequence ID" value="NZ_JACIDD010000002.1"/>
</dbReference>
<comment type="caution">
    <text evidence="1">The sequence shown here is derived from an EMBL/GenBank/DDBJ whole genome shotgun (WGS) entry which is preliminary data.</text>
</comment>
<dbReference type="Proteomes" id="UP000292347">
    <property type="component" value="Unassembled WGS sequence"/>
</dbReference>
<accession>A0A4Q2IQY2</accession>
<protein>
    <recommendedName>
        <fullName evidence="3">Cytochrome c oxidase subunit II</fullName>
    </recommendedName>
</protein>
<reference evidence="1 2" key="1">
    <citation type="submission" date="2019-01" db="EMBL/GenBank/DDBJ databases">
        <title>Sphingomonas mucosissima sp. nov. and Sphingomonas desiccabilis sp. nov., from biological soil crusts in the Colorado Plateau, USA.</title>
        <authorList>
            <person name="Zhu D."/>
        </authorList>
    </citation>
    <scope>NUCLEOTIDE SEQUENCE [LARGE SCALE GENOMIC DNA]</scope>
    <source>
        <strain evidence="1 2">CP1D</strain>
    </source>
</reference>
<organism evidence="1 2">
    <name type="scientific">Sphingomonas desiccabilis</name>
    <dbReference type="NCBI Taxonomy" id="429134"/>
    <lineage>
        <taxon>Bacteria</taxon>
        <taxon>Pseudomonadati</taxon>
        <taxon>Pseudomonadota</taxon>
        <taxon>Alphaproteobacteria</taxon>
        <taxon>Sphingomonadales</taxon>
        <taxon>Sphingomonadaceae</taxon>
        <taxon>Sphingomonas</taxon>
    </lineage>
</organism>
<evidence type="ECO:0008006" key="3">
    <source>
        <dbReference type="Google" id="ProtNLM"/>
    </source>
</evidence>
<evidence type="ECO:0000313" key="2">
    <source>
        <dbReference type="Proteomes" id="UP000292347"/>
    </source>
</evidence>
<sequence length="77" mass="8239">MARFRHLTGIAVLAPAALLPMPALACTLCHSPQAASVRERLLAADLWWNACAVALPLMLLLSVVALVVREPGKRSQP</sequence>